<reference evidence="1 2" key="1">
    <citation type="journal article" date="2018" name="Nat. Ecol. Evol.">
        <title>Pezizomycetes genomes reveal the molecular basis of ectomycorrhizal truffle lifestyle.</title>
        <authorList>
            <person name="Murat C."/>
            <person name="Payen T."/>
            <person name="Noel B."/>
            <person name="Kuo A."/>
            <person name="Morin E."/>
            <person name="Chen J."/>
            <person name="Kohler A."/>
            <person name="Krizsan K."/>
            <person name="Balestrini R."/>
            <person name="Da Silva C."/>
            <person name="Montanini B."/>
            <person name="Hainaut M."/>
            <person name="Levati E."/>
            <person name="Barry K.W."/>
            <person name="Belfiori B."/>
            <person name="Cichocki N."/>
            <person name="Clum A."/>
            <person name="Dockter R.B."/>
            <person name="Fauchery L."/>
            <person name="Guy J."/>
            <person name="Iotti M."/>
            <person name="Le Tacon F."/>
            <person name="Lindquist E.A."/>
            <person name="Lipzen A."/>
            <person name="Malagnac F."/>
            <person name="Mello A."/>
            <person name="Molinier V."/>
            <person name="Miyauchi S."/>
            <person name="Poulain J."/>
            <person name="Riccioni C."/>
            <person name="Rubini A."/>
            <person name="Sitrit Y."/>
            <person name="Splivallo R."/>
            <person name="Traeger S."/>
            <person name="Wang M."/>
            <person name="Zifcakova L."/>
            <person name="Wipf D."/>
            <person name="Zambonelli A."/>
            <person name="Paolocci F."/>
            <person name="Nowrousian M."/>
            <person name="Ottonello S."/>
            <person name="Baldrian P."/>
            <person name="Spatafora J.W."/>
            <person name="Henrissat B."/>
            <person name="Nagy L.G."/>
            <person name="Aury J.M."/>
            <person name="Wincker P."/>
            <person name="Grigoriev I.V."/>
            <person name="Bonfante P."/>
            <person name="Martin F.M."/>
        </authorList>
    </citation>
    <scope>NUCLEOTIDE SEQUENCE [LARGE SCALE GENOMIC DNA]</scope>
    <source>
        <strain evidence="1 2">CCBAS932</strain>
    </source>
</reference>
<dbReference type="Pfam" id="PF05141">
    <property type="entry name" value="DIT1_PvcA"/>
    <property type="match status" value="1"/>
</dbReference>
<dbReference type="InParanoid" id="A0A3N4KW36"/>
<dbReference type="FunCoup" id="A0A3N4KW36">
    <property type="interactions" value="208"/>
</dbReference>
<dbReference type="InterPro" id="IPR007817">
    <property type="entry name" value="Isocyanide_synthase_DIT1"/>
</dbReference>
<name>A0A3N4KW36_9PEZI</name>
<dbReference type="EMBL" id="ML119116">
    <property type="protein sequence ID" value="RPB14747.1"/>
    <property type="molecule type" value="Genomic_DNA"/>
</dbReference>
<keyword evidence="2" id="KW-1185">Reference proteome</keyword>
<evidence type="ECO:0000313" key="2">
    <source>
        <dbReference type="Proteomes" id="UP000277580"/>
    </source>
</evidence>
<dbReference type="PANTHER" id="PTHR37285:SF5">
    <property type="entry name" value="SPORE WALL MATURATION PROTEIN DIT1"/>
    <property type="match status" value="1"/>
</dbReference>
<protein>
    <recommendedName>
        <fullName evidence="3">Pyoverdine/dityrosine biosynthesis protein</fullName>
    </recommendedName>
</protein>
<dbReference type="OrthoDB" id="429813at2759"/>
<dbReference type="AlphaFoldDB" id="A0A3N4KW36"/>
<evidence type="ECO:0000313" key="1">
    <source>
        <dbReference type="EMBL" id="RPB14747.1"/>
    </source>
</evidence>
<dbReference type="Proteomes" id="UP000277580">
    <property type="component" value="Unassembled WGS sequence"/>
</dbReference>
<sequence>MSPETSTILSILESYRLHLPDGTPDRGCEAHAKFAPLIQRKVDSGGPITMVFPGFPFKSPDAKTKVLGVLPDMAEEVALTYLHGMCEEISDCYKGGVELIIVSDGLVYSDILGVPDSTVWAYGQAVRKIVRDKGFGDLLKFARLHTMLDAWFEEEELTEEAYLANAVRLRKELDVMVPAPDDAGEDVVQYLASNEDARTTYDVYLNNILEHDLVNVHSSQSNQKMAVADRMILRGKAYATAIGSIFSDCIRLSIHASSGSNKFSISLFPDRSSTLTPWHAAVGFDLDESVIAGPRELFDANPKYELVRHNTIPYYYREKSNHET</sequence>
<dbReference type="PANTHER" id="PTHR37285">
    <property type="entry name" value="SPORE WALL MATURATION PROTEIN DIT1"/>
    <property type="match status" value="1"/>
</dbReference>
<evidence type="ECO:0008006" key="3">
    <source>
        <dbReference type="Google" id="ProtNLM"/>
    </source>
</evidence>
<dbReference type="STRING" id="1392247.A0A3N4KW36"/>
<gene>
    <name evidence="1" type="ORF">P167DRAFT_572039</name>
</gene>
<proteinExistence type="predicted"/>
<accession>A0A3N4KW36</accession>
<organism evidence="1 2">
    <name type="scientific">Morchella conica CCBAS932</name>
    <dbReference type="NCBI Taxonomy" id="1392247"/>
    <lineage>
        <taxon>Eukaryota</taxon>
        <taxon>Fungi</taxon>
        <taxon>Dikarya</taxon>
        <taxon>Ascomycota</taxon>
        <taxon>Pezizomycotina</taxon>
        <taxon>Pezizomycetes</taxon>
        <taxon>Pezizales</taxon>
        <taxon>Morchellaceae</taxon>
        <taxon>Morchella</taxon>
    </lineage>
</organism>